<evidence type="ECO:0000313" key="2">
    <source>
        <dbReference type="Proteomes" id="UP001454036"/>
    </source>
</evidence>
<proteinExistence type="predicted"/>
<protein>
    <submittedName>
        <fullName evidence="1">Uncharacterized protein</fullName>
    </submittedName>
</protein>
<reference evidence="1 2" key="1">
    <citation type="submission" date="2024-01" db="EMBL/GenBank/DDBJ databases">
        <title>The complete chloroplast genome sequence of Lithospermum erythrorhizon: insights into the phylogenetic relationship among Boraginaceae species and the maternal lineages of purple gromwells.</title>
        <authorList>
            <person name="Okada T."/>
            <person name="Watanabe K."/>
        </authorList>
    </citation>
    <scope>NUCLEOTIDE SEQUENCE [LARGE SCALE GENOMIC DNA]</scope>
</reference>
<name>A0AAV3NPN7_LITER</name>
<organism evidence="1 2">
    <name type="scientific">Lithospermum erythrorhizon</name>
    <name type="common">Purple gromwell</name>
    <name type="synonym">Lithospermum officinale var. erythrorhizon</name>
    <dbReference type="NCBI Taxonomy" id="34254"/>
    <lineage>
        <taxon>Eukaryota</taxon>
        <taxon>Viridiplantae</taxon>
        <taxon>Streptophyta</taxon>
        <taxon>Embryophyta</taxon>
        <taxon>Tracheophyta</taxon>
        <taxon>Spermatophyta</taxon>
        <taxon>Magnoliopsida</taxon>
        <taxon>eudicotyledons</taxon>
        <taxon>Gunneridae</taxon>
        <taxon>Pentapetalae</taxon>
        <taxon>asterids</taxon>
        <taxon>lamiids</taxon>
        <taxon>Boraginales</taxon>
        <taxon>Boraginaceae</taxon>
        <taxon>Boraginoideae</taxon>
        <taxon>Lithospermeae</taxon>
        <taxon>Lithospermum</taxon>
    </lineage>
</organism>
<gene>
    <name evidence="1" type="ORF">LIER_02302</name>
</gene>
<dbReference type="AlphaFoldDB" id="A0AAV3NPN7"/>
<dbReference type="EMBL" id="BAABME010000247">
    <property type="protein sequence ID" value="GAA0141076.1"/>
    <property type="molecule type" value="Genomic_DNA"/>
</dbReference>
<dbReference type="Proteomes" id="UP001454036">
    <property type="component" value="Unassembled WGS sequence"/>
</dbReference>
<sequence>MGSGSGVGSEETARFLRDEIKYLDGVIQSSLARKSVLEARLRSLTGENDPAIDLAASDSKAEASKD</sequence>
<accession>A0AAV3NPN7</accession>
<comment type="caution">
    <text evidence="1">The sequence shown here is derived from an EMBL/GenBank/DDBJ whole genome shotgun (WGS) entry which is preliminary data.</text>
</comment>
<evidence type="ECO:0000313" key="1">
    <source>
        <dbReference type="EMBL" id="GAA0141076.1"/>
    </source>
</evidence>
<keyword evidence="2" id="KW-1185">Reference proteome</keyword>